<feature type="binding site" evidence="10">
    <location>
        <position position="750"/>
    </location>
    <ligand>
        <name>ATP</name>
        <dbReference type="ChEBI" id="CHEBI:30616"/>
        <label>2</label>
    </ligand>
</feature>
<feature type="binding site" evidence="10">
    <location>
        <position position="756"/>
    </location>
    <ligand>
        <name>ATP</name>
        <dbReference type="ChEBI" id="CHEBI:30616"/>
        <label>2</label>
    </ligand>
</feature>
<keyword evidence="3 10" id="KW-0436">Ligase</keyword>
<dbReference type="InterPro" id="IPR006275">
    <property type="entry name" value="CPSase_lsu"/>
</dbReference>
<dbReference type="Pfam" id="PF02142">
    <property type="entry name" value="MGS"/>
    <property type="match status" value="1"/>
</dbReference>
<feature type="binding site" evidence="10">
    <location>
        <position position="242"/>
    </location>
    <ligand>
        <name>ATP</name>
        <dbReference type="ChEBI" id="CHEBI:30616"/>
        <label>1</label>
    </ligand>
</feature>
<evidence type="ECO:0000256" key="1">
    <source>
        <dbReference type="ARBA" id="ARBA00009799"/>
    </source>
</evidence>
<comment type="pathway">
    <text evidence="10">Pyrimidine metabolism; UMP biosynthesis via de novo pathway; (S)-dihydroorotate from bicarbonate: step 1/3.</text>
</comment>
<feature type="binding site" evidence="10">
    <location>
        <position position="284"/>
    </location>
    <ligand>
        <name>Mn(2+)</name>
        <dbReference type="ChEBI" id="CHEBI:29035"/>
        <label>1</label>
    </ligand>
</feature>
<feature type="binding site" evidence="10">
    <location>
        <position position="836"/>
    </location>
    <ligand>
        <name>Mg(2+)</name>
        <dbReference type="ChEBI" id="CHEBI:18420"/>
        <label>4</label>
    </ligand>
</feature>
<feature type="region of interest" description="Carboxyphosphate synthetic domain" evidence="10">
    <location>
        <begin position="1"/>
        <end position="401"/>
    </location>
</feature>
<comment type="cofactor">
    <cofactor evidence="10">
        <name>Mg(2+)</name>
        <dbReference type="ChEBI" id="CHEBI:18420"/>
    </cofactor>
    <cofactor evidence="10">
        <name>Mn(2+)</name>
        <dbReference type="ChEBI" id="CHEBI:29035"/>
    </cofactor>
    <text evidence="10">Binds 4 Mg(2+) or Mn(2+) ions per subunit.</text>
</comment>
<evidence type="ECO:0000256" key="8">
    <source>
        <dbReference type="ARBA" id="ARBA00022975"/>
    </source>
</evidence>
<feature type="binding site" evidence="10">
    <location>
        <position position="241"/>
    </location>
    <ligand>
        <name>ATP</name>
        <dbReference type="ChEBI" id="CHEBI:30616"/>
        <label>1</label>
    </ligand>
</feature>
<feature type="binding site" evidence="10">
    <location>
        <position position="176"/>
    </location>
    <ligand>
        <name>ATP</name>
        <dbReference type="ChEBI" id="CHEBI:30616"/>
        <label>1</label>
    </ligand>
</feature>
<feature type="binding site" evidence="10">
    <location>
        <position position="243"/>
    </location>
    <ligand>
        <name>ATP</name>
        <dbReference type="ChEBI" id="CHEBI:30616"/>
        <label>1</label>
    </ligand>
</feature>
<evidence type="ECO:0000256" key="5">
    <source>
        <dbReference type="ARBA" id="ARBA00022737"/>
    </source>
</evidence>
<feature type="binding site" evidence="10">
    <location>
        <position position="838"/>
    </location>
    <ligand>
        <name>Mn(2+)</name>
        <dbReference type="ChEBI" id="CHEBI:29035"/>
        <label>4</label>
    </ligand>
</feature>
<feature type="binding site" evidence="10">
    <location>
        <position position="284"/>
    </location>
    <ligand>
        <name>Mg(2+)</name>
        <dbReference type="ChEBI" id="CHEBI:18420"/>
        <label>1</label>
    </ligand>
</feature>
<evidence type="ECO:0000256" key="6">
    <source>
        <dbReference type="ARBA" id="ARBA00022741"/>
    </source>
</evidence>
<feature type="binding site" evidence="10">
    <location>
        <position position="210"/>
    </location>
    <ligand>
        <name>ATP</name>
        <dbReference type="ChEBI" id="CHEBI:30616"/>
        <label>1</label>
    </ligand>
</feature>
<dbReference type="PROSITE" id="PS00866">
    <property type="entry name" value="CPSASE_1"/>
    <property type="match status" value="1"/>
</dbReference>
<feature type="binding site" evidence="10">
    <location>
        <position position="169"/>
    </location>
    <ligand>
        <name>ATP</name>
        <dbReference type="ChEBI" id="CHEBI:30616"/>
        <label>1</label>
    </ligand>
</feature>
<dbReference type="Gene3D" id="3.30.1490.20">
    <property type="entry name" value="ATP-grasp fold, A domain"/>
    <property type="match status" value="1"/>
</dbReference>
<dbReference type="Proteomes" id="UP000808914">
    <property type="component" value="Unassembled WGS sequence"/>
</dbReference>
<feature type="binding site" evidence="10">
    <location>
        <position position="836"/>
    </location>
    <ligand>
        <name>Mg(2+)</name>
        <dbReference type="ChEBI" id="CHEBI:18420"/>
        <label>3</label>
    </ligand>
</feature>
<dbReference type="InterPro" id="IPR036897">
    <property type="entry name" value="CarbamoylP_synth_lsu_oligo_sf"/>
</dbReference>
<feature type="binding site" evidence="10">
    <location>
        <position position="836"/>
    </location>
    <ligand>
        <name>Mn(2+)</name>
        <dbReference type="ChEBI" id="CHEBI:29035"/>
        <label>3</label>
    </ligand>
</feature>
<comment type="subunit">
    <text evidence="10">Composed of two chains; the small (or glutamine) chain promotes the hydrolysis of glutamine to ammonia, which is used by the large (or ammonia) chain to synthesize carbamoyl phosphate. Tetramer of heterodimers (alpha,beta)4.</text>
</comment>
<dbReference type="InterPro" id="IPR016185">
    <property type="entry name" value="PreATP-grasp_dom_sf"/>
</dbReference>
<feature type="binding site" evidence="10">
    <location>
        <position position="782"/>
    </location>
    <ligand>
        <name>ATP</name>
        <dbReference type="ChEBI" id="CHEBI:30616"/>
        <label>2</label>
    </ligand>
</feature>
<comment type="catalytic activity">
    <reaction evidence="10">
        <text>hydrogencarbonate + L-glutamine + 2 ATP + H2O = carbamoyl phosphate + L-glutamate + 2 ADP + phosphate + 2 H(+)</text>
        <dbReference type="Rhea" id="RHEA:18633"/>
        <dbReference type="ChEBI" id="CHEBI:15377"/>
        <dbReference type="ChEBI" id="CHEBI:15378"/>
        <dbReference type="ChEBI" id="CHEBI:17544"/>
        <dbReference type="ChEBI" id="CHEBI:29985"/>
        <dbReference type="ChEBI" id="CHEBI:30616"/>
        <dbReference type="ChEBI" id="CHEBI:43474"/>
        <dbReference type="ChEBI" id="CHEBI:58228"/>
        <dbReference type="ChEBI" id="CHEBI:58359"/>
        <dbReference type="ChEBI" id="CHEBI:456216"/>
        <dbReference type="EC" id="6.3.5.5"/>
    </reaction>
</comment>
<dbReference type="Pfam" id="PF25596">
    <property type="entry name" value="CPSase_L_D1"/>
    <property type="match status" value="2"/>
</dbReference>
<feature type="binding site" evidence="10">
    <location>
        <position position="129"/>
    </location>
    <ligand>
        <name>ATP</name>
        <dbReference type="ChEBI" id="CHEBI:30616"/>
        <label>1</label>
    </ligand>
</feature>
<evidence type="ECO:0000256" key="10">
    <source>
        <dbReference type="HAMAP-Rule" id="MF_01210"/>
    </source>
</evidence>
<evidence type="ECO:0000256" key="9">
    <source>
        <dbReference type="ARBA" id="ARBA00047359"/>
    </source>
</evidence>
<dbReference type="NCBIfam" id="TIGR01369">
    <property type="entry name" value="CPSaseII_lrg"/>
    <property type="match status" value="1"/>
</dbReference>
<keyword evidence="7 10" id="KW-0067">ATP-binding</keyword>
<evidence type="ECO:0000256" key="4">
    <source>
        <dbReference type="ARBA" id="ARBA00022605"/>
    </source>
</evidence>
<keyword evidence="2 10" id="KW-0055">Arginine biosynthesis</keyword>
<feature type="binding site" evidence="10">
    <location>
        <position position="838"/>
    </location>
    <ligand>
        <name>Mg(2+)</name>
        <dbReference type="ChEBI" id="CHEBI:18420"/>
        <label>4</label>
    </ligand>
</feature>
<comment type="caution">
    <text evidence="10">Lacks conserved residue(s) required for the propagation of feature annotation.</text>
</comment>
<reference evidence="13 14" key="1">
    <citation type="submission" date="2021-01" db="EMBL/GenBank/DDBJ databases">
        <title>Genomic Encyclopedia of Type Strains, Phase IV (KMG-IV): sequencing the most valuable type-strain genomes for metagenomic binning, comparative biology and taxonomic classification.</title>
        <authorList>
            <person name="Goeker M."/>
        </authorList>
    </citation>
    <scope>NUCLEOTIDE SEQUENCE [LARGE SCALE GENOMIC DNA]</scope>
    <source>
        <strain evidence="13 14">DSM 28236</strain>
    </source>
</reference>
<feature type="binding site" evidence="10">
    <location>
        <position position="298"/>
    </location>
    <ligand>
        <name>ATP</name>
        <dbReference type="ChEBI" id="CHEBI:30616"/>
        <label>1</label>
    </ligand>
</feature>
<evidence type="ECO:0000313" key="14">
    <source>
        <dbReference type="Proteomes" id="UP000808914"/>
    </source>
</evidence>
<dbReference type="PANTHER" id="PTHR11405:SF53">
    <property type="entry name" value="CARBAMOYL-PHOSPHATE SYNTHASE [AMMONIA], MITOCHONDRIAL"/>
    <property type="match status" value="1"/>
</dbReference>
<dbReference type="Gene3D" id="3.40.50.1380">
    <property type="entry name" value="Methylglyoxal synthase-like domain"/>
    <property type="match status" value="1"/>
</dbReference>
<feature type="binding site" evidence="10">
    <location>
        <position position="710"/>
    </location>
    <ligand>
        <name>ATP</name>
        <dbReference type="ChEBI" id="CHEBI:30616"/>
        <label>2</label>
    </ligand>
</feature>
<feature type="domain" description="ATP-grasp" evidence="11">
    <location>
        <begin position="674"/>
        <end position="865"/>
    </location>
</feature>
<organism evidence="13 14">
    <name type="scientific">Scopulibacillus daqui</name>
    <dbReference type="NCBI Taxonomy" id="1469162"/>
    <lineage>
        <taxon>Bacteria</taxon>
        <taxon>Bacillati</taxon>
        <taxon>Bacillota</taxon>
        <taxon>Bacilli</taxon>
        <taxon>Bacillales</taxon>
        <taxon>Sporolactobacillaceae</taxon>
        <taxon>Scopulibacillus</taxon>
    </lineage>
</organism>
<keyword evidence="5 10" id="KW-0677">Repeat</keyword>
<dbReference type="PROSITE" id="PS50975">
    <property type="entry name" value="ATP_GRASP"/>
    <property type="match status" value="2"/>
</dbReference>
<comment type="domain">
    <text evidence="10">The large subunit is composed of 2 ATP-grasp domains that are involved in binding the 2 ATP molecules needed for carbamoyl phosphate synthesis. The N-terminal ATP-grasp domain (referred to as the carboxyphosphate synthetic component) catalyzes the ATP-dependent phosphorylation of hydrogencarbonate to carboxyphosphate and the subsequent nucleophilic attack by ammonia to form a carbamate intermediate. The C-terminal ATP-grasp domain (referred to as the carbamoyl phosphate synthetic component) then catalyzes the phosphorylation of carbamate with the second ATP to form the end product carbamoyl phosphate. The reactive and unstable enzyme intermediates are sequentially channeled from one active site to the next through the interior of the protein over a distance of at least 96 A.</text>
</comment>
<dbReference type="SUPFAM" id="SSF48108">
    <property type="entry name" value="Carbamoyl phosphate synthetase, large subunit connection domain"/>
    <property type="match status" value="1"/>
</dbReference>
<feature type="binding site" evidence="10">
    <location>
        <position position="824"/>
    </location>
    <ligand>
        <name>Mg(2+)</name>
        <dbReference type="ChEBI" id="CHEBI:18420"/>
        <label>3</label>
    </ligand>
</feature>
<keyword evidence="6 10" id="KW-0547">Nucleotide-binding</keyword>
<dbReference type="InterPro" id="IPR036914">
    <property type="entry name" value="MGS-like_dom_sf"/>
</dbReference>
<dbReference type="InterPro" id="IPR005479">
    <property type="entry name" value="CPAse_ATP-bd"/>
</dbReference>
<dbReference type="Pfam" id="PF02787">
    <property type="entry name" value="CPSase_L_D3"/>
    <property type="match status" value="1"/>
</dbReference>
<gene>
    <name evidence="10" type="primary">carB</name>
    <name evidence="13" type="ORF">JOD45_000745</name>
</gene>
<feature type="domain" description="ATP-grasp" evidence="11">
    <location>
        <begin position="133"/>
        <end position="327"/>
    </location>
</feature>
<keyword evidence="8 10" id="KW-0665">Pyrimidine biosynthesis</keyword>
<feature type="binding site" evidence="10">
    <location>
        <position position="783"/>
    </location>
    <ligand>
        <name>ATP</name>
        <dbReference type="ChEBI" id="CHEBI:30616"/>
        <label>2</label>
    </ligand>
</feature>
<dbReference type="EMBL" id="JAFBER010000003">
    <property type="protein sequence ID" value="MBM7644552.1"/>
    <property type="molecule type" value="Genomic_DNA"/>
</dbReference>
<feature type="binding site" evidence="10">
    <location>
        <position position="300"/>
    </location>
    <ligand>
        <name>Mg(2+)</name>
        <dbReference type="ChEBI" id="CHEBI:18420"/>
        <label>2</label>
    </ligand>
</feature>
<dbReference type="PRINTS" id="PR00098">
    <property type="entry name" value="CPSASE"/>
</dbReference>
<dbReference type="InterPro" id="IPR011761">
    <property type="entry name" value="ATP-grasp"/>
</dbReference>
<dbReference type="InterPro" id="IPR058047">
    <property type="entry name" value="CPSase_preATP-grasp"/>
</dbReference>
<comment type="similarity">
    <text evidence="1 10">Belongs to the CarB family.</text>
</comment>
<feature type="region of interest" description="Allosteric domain" evidence="10">
    <location>
        <begin position="934"/>
        <end position="1075"/>
    </location>
</feature>
<feature type="binding site" evidence="10">
    <location>
        <position position="836"/>
    </location>
    <ligand>
        <name>ATP</name>
        <dbReference type="ChEBI" id="CHEBI:30616"/>
        <label>2</label>
    </ligand>
</feature>
<comment type="pathway">
    <text evidence="10">Amino-acid biosynthesis; L-arginine biosynthesis; carbamoyl phosphate from bicarbonate: step 1/1.</text>
</comment>
<evidence type="ECO:0000256" key="2">
    <source>
        <dbReference type="ARBA" id="ARBA00022571"/>
    </source>
</evidence>
<dbReference type="PANTHER" id="PTHR11405">
    <property type="entry name" value="CARBAMOYLTRANSFERASE FAMILY MEMBER"/>
    <property type="match status" value="1"/>
</dbReference>
<feature type="binding site" evidence="10">
    <location>
        <position position="298"/>
    </location>
    <ligand>
        <name>Mn(2+)</name>
        <dbReference type="ChEBI" id="CHEBI:29035"/>
        <label>2</label>
    </ligand>
</feature>
<dbReference type="SUPFAM" id="SSF56059">
    <property type="entry name" value="Glutathione synthetase ATP-binding domain-like"/>
    <property type="match status" value="2"/>
</dbReference>
<feature type="binding site" evidence="10">
    <location>
        <position position="300"/>
    </location>
    <ligand>
        <name>Mn(2+)</name>
        <dbReference type="ChEBI" id="CHEBI:29035"/>
        <label>2</label>
    </ligand>
</feature>
<feature type="binding site" evidence="10">
    <location>
        <position position="824"/>
    </location>
    <ligand>
        <name>ATP</name>
        <dbReference type="ChEBI" id="CHEBI:30616"/>
        <label>2</label>
    </ligand>
</feature>
<dbReference type="Gene3D" id="3.30.470.20">
    <property type="entry name" value="ATP-grasp fold, B domain"/>
    <property type="match status" value="2"/>
</dbReference>
<dbReference type="RefSeq" id="WP_205002512.1">
    <property type="nucleotide sequence ID" value="NZ_JAFBER010000003.1"/>
</dbReference>
<comment type="function">
    <text evidence="10">Large subunit of the glutamine-dependent carbamoyl phosphate synthetase (CPSase). CPSase catalyzes the formation of carbamoyl phosphate from the ammonia moiety of glutamine, carbonate, and phosphate donated by ATP, constituting the first step of 2 biosynthetic pathways, one leading to arginine and/or urea and the other to pyrimidine nucleotides. The large subunit (synthetase) binds the substrates ammonia (free or transferred from glutamine from the small subunit), hydrogencarbonate and ATP and carries out an ATP-coupled ligase reaction, activating hydrogencarbonate by forming carboxy phosphate which reacts with ammonia to form carbamoyl phosphate.</text>
</comment>
<accession>A0ABS2PWY5</accession>
<evidence type="ECO:0000259" key="12">
    <source>
        <dbReference type="PROSITE" id="PS51855"/>
    </source>
</evidence>
<protein>
    <recommendedName>
        <fullName evidence="10">Carbamoyl phosphate synthase large chain</fullName>
        <ecNumber evidence="10">6.3.4.16</ecNumber>
        <ecNumber evidence="10">6.3.5.5</ecNumber>
    </recommendedName>
    <alternativeName>
        <fullName evidence="10">Carbamoyl phosphate synthetase ammonia chain</fullName>
    </alternativeName>
</protein>
<dbReference type="SMART" id="SM00851">
    <property type="entry name" value="MGS"/>
    <property type="match status" value="1"/>
</dbReference>
<evidence type="ECO:0000313" key="13">
    <source>
        <dbReference type="EMBL" id="MBM7644552.1"/>
    </source>
</evidence>
<keyword evidence="14" id="KW-1185">Reference proteome</keyword>
<feature type="binding site" evidence="10">
    <location>
        <position position="752"/>
    </location>
    <ligand>
        <name>ATP</name>
        <dbReference type="ChEBI" id="CHEBI:30616"/>
        <label>2</label>
    </ligand>
</feature>
<feature type="domain" description="MGS-like" evidence="12">
    <location>
        <begin position="937"/>
        <end position="1075"/>
    </location>
</feature>
<dbReference type="SUPFAM" id="SSF52335">
    <property type="entry name" value="Methylglyoxal synthase-like"/>
    <property type="match status" value="1"/>
</dbReference>
<dbReference type="NCBIfam" id="NF009455">
    <property type="entry name" value="PRK12815.1"/>
    <property type="match status" value="1"/>
</dbReference>
<name>A0ABS2PWY5_9BACL</name>
<feature type="binding site" evidence="10">
    <location>
        <position position="284"/>
    </location>
    <ligand>
        <name>ATP</name>
        <dbReference type="ChEBI" id="CHEBI:30616"/>
        <label>1</label>
    </ligand>
</feature>
<feature type="binding site" evidence="10">
    <location>
        <position position="298"/>
    </location>
    <ligand>
        <name>Mg(2+)</name>
        <dbReference type="ChEBI" id="CHEBI:18420"/>
        <label>1</label>
    </ligand>
</feature>
<dbReference type="InterPro" id="IPR005480">
    <property type="entry name" value="CPSase_lsu_oligo"/>
</dbReference>
<feature type="binding site" evidence="10">
    <location>
        <position position="836"/>
    </location>
    <ligand>
        <name>Mn(2+)</name>
        <dbReference type="ChEBI" id="CHEBI:29035"/>
        <label>4</label>
    </ligand>
</feature>
<dbReference type="NCBIfam" id="NF003671">
    <property type="entry name" value="PRK05294.1"/>
    <property type="match status" value="1"/>
</dbReference>
<feature type="binding site" evidence="10">
    <location>
        <position position="208"/>
    </location>
    <ligand>
        <name>ATP</name>
        <dbReference type="ChEBI" id="CHEBI:30616"/>
        <label>1</label>
    </ligand>
</feature>
<dbReference type="Pfam" id="PF02786">
    <property type="entry name" value="CPSase_L_D2"/>
    <property type="match status" value="2"/>
</dbReference>
<feature type="binding site" evidence="10">
    <location>
        <position position="175"/>
    </location>
    <ligand>
        <name>ATP</name>
        <dbReference type="ChEBI" id="CHEBI:30616"/>
        <label>1</label>
    </ligand>
</feature>
<dbReference type="InterPro" id="IPR005483">
    <property type="entry name" value="CPSase_dom"/>
</dbReference>
<dbReference type="InterPro" id="IPR011607">
    <property type="entry name" value="MGS-like_dom"/>
</dbReference>
<evidence type="ECO:0000259" key="11">
    <source>
        <dbReference type="PROSITE" id="PS50975"/>
    </source>
</evidence>
<feature type="binding site" evidence="10">
    <location>
        <position position="781"/>
    </location>
    <ligand>
        <name>ATP</name>
        <dbReference type="ChEBI" id="CHEBI:30616"/>
        <label>2</label>
    </ligand>
</feature>
<dbReference type="PROSITE" id="PS00867">
    <property type="entry name" value="CPSASE_2"/>
    <property type="match status" value="2"/>
</dbReference>
<dbReference type="InterPro" id="IPR013815">
    <property type="entry name" value="ATP_grasp_subdomain_1"/>
</dbReference>
<feature type="binding site" evidence="10">
    <location>
        <position position="298"/>
    </location>
    <ligand>
        <name>Mg(2+)</name>
        <dbReference type="ChEBI" id="CHEBI:18420"/>
        <label>2</label>
    </ligand>
</feature>
<feature type="binding site" evidence="10">
    <location>
        <position position="824"/>
    </location>
    <ligand>
        <name>Mn(2+)</name>
        <dbReference type="ChEBI" id="CHEBI:29035"/>
        <label>3</label>
    </ligand>
</feature>
<dbReference type="HAMAP" id="MF_01210_B">
    <property type="entry name" value="CPSase_L_chain_B"/>
    <property type="match status" value="1"/>
</dbReference>
<dbReference type="GO" id="GO:0004088">
    <property type="term" value="F:carbamoyl-phosphate synthase (glutamine-hydrolyzing) activity"/>
    <property type="evidence" value="ECO:0007669"/>
    <property type="project" value="UniProtKB-EC"/>
</dbReference>
<proteinExistence type="inferred from homology"/>
<dbReference type="SUPFAM" id="SSF52440">
    <property type="entry name" value="PreATP-grasp domain"/>
    <property type="match status" value="2"/>
</dbReference>
<comment type="caution">
    <text evidence="13">The sequence shown here is derived from an EMBL/GenBank/DDBJ whole genome shotgun (WGS) entry which is preliminary data.</text>
</comment>
<evidence type="ECO:0000256" key="7">
    <source>
        <dbReference type="ARBA" id="ARBA00022840"/>
    </source>
</evidence>
<evidence type="ECO:0000256" key="3">
    <source>
        <dbReference type="ARBA" id="ARBA00022598"/>
    </source>
</evidence>
<feature type="binding site" evidence="10">
    <location>
        <position position="784"/>
    </location>
    <ligand>
        <name>ATP</name>
        <dbReference type="ChEBI" id="CHEBI:30616"/>
        <label>2</label>
    </ligand>
</feature>
<feature type="binding site" evidence="10">
    <location>
        <position position="298"/>
    </location>
    <ligand>
        <name>Mn(2+)</name>
        <dbReference type="ChEBI" id="CHEBI:29035"/>
        <label>1</label>
    </ligand>
</feature>
<comment type="catalytic activity">
    <reaction evidence="9 10">
        <text>hydrogencarbonate + NH4(+) + 2 ATP = carbamoyl phosphate + 2 ADP + phosphate + 2 H(+)</text>
        <dbReference type="Rhea" id="RHEA:18029"/>
        <dbReference type="ChEBI" id="CHEBI:15378"/>
        <dbReference type="ChEBI" id="CHEBI:17544"/>
        <dbReference type="ChEBI" id="CHEBI:28938"/>
        <dbReference type="ChEBI" id="CHEBI:30616"/>
        <dbReference type="ChEBI" id="CHEBI:43474"/>
        <dbReference type="ChEBI" id="CHEBI:58228"/>
        <dbReference type="ChEBI" id="CHEBI:456216"/>
        <dbReference type="EC" id="6.3.4.16"/>
    </reaction>
</comment>
<dbReference type="EC" id="6.3.5.5" evidence="10"/>
<dbReference type="EC" id="6.3.4.16" evidence="10"/>
<dbReference type="Gene3D" id="1.10.1030.10">
    <property type="entry name" value="Carbamoyl-phosphate synthetase, large subunit oligomerisation domain"/>
    <property type="match status" value="1"/>
</dbReference>
<keyword evidence="4 10" id="KW-0028">Amino-acid biosynthesis</keyword>
<dbReference type="Gene3D" id="3.40.50.20">
    <property type="match status" value="2"/>
</dbReference>
<dbReference type="SMART" id="SM01096">
    <property type="entry name" value="CPSase_L_D3"/>
    <property type="match status" value="1"/>
</dbReference>
<feature type="binding site" evidence="10">
    <location>
        <position position="215"/>
    </location>
    <ligand>
        <name>ATP</name>
        <dbReference type="ChEBI" id="CHEBI:30616"/>
        <label>1</label>
    </ligand>
</feature>
<dbReference type="PROSITE" id="PS51855">
    <property type="entry name" value="MGS"/>
    <property type="match status" value="1"/>
</dbReference>
<sequence length="1075" mass="118250">MPLLTNIKKVLVIGSGPIVIGQAAEFDYAGTQACLALKEENIEVVLINNNPATIMTDEQVADKIYIEPLTVEAIEEIIKKEKPDGVIGTLGGQTGLNLAVQLYEKNILQKYGVELLGTSVESIQKGEDREKFRQLMIDIDEPICESEIIHSYEEGLAFVRKIGFPVIIRPAYTLGGSGGGFAANEKELALVLKQGLQASPIHQVIIERSIKGWKEIEYEVMRDANDTCVIVCNMENIDPVGVHTGDSIVTAPSQTLSDVQYQMLRSASLKVIRALEIVGGCNIQFALDPYSDKYVIIEVNPRVSRSSALASKATGYPIARIAAKCAIGFHLDEIINPITGTTYASFEPALDYVVVKLPRFPFDKFTEGDRSLGTQMKATGEVMAIDRTFEGALNKGLRSMELGLFGLSLSAFQEAGLETLKAHIEEAADLRLFAIAEMFKRGMTVEEAFQYTKIDRWFLTKIKAIVDLEEHLAALAWEEVPVQLLKQAKSFNISDKRIAQIFGISEKEARQKWKALGLKPGYKLVDTCAAEFEAKTPYYYSTWRGEDEAEVHDHKKILVIGSGPIRIGQGIEFDYCSVQAALAVKKKGYKAIVINNNPETVSTDYSIADRLYFEPLALEDILNVAEKENAEGALIQFGGQTAINLAKELEQEGITILGTSTEAINQMEDRGQFYCLLNQLNIPHIEGETVNSADDLHQAAEDLGFPILVRPSYVIGGQSMFIFYNKEELERYIGNKGVLDKKSWPLLVDRYLPGVECEVDAISDGENIVIPGIFEHIEKAGVHSGDSFAVFPPITLPDDMKSTVENYTKQICKALRINGLINIQFVVSGKTVYVLEVNPRASRTVPIMSKVTGVPMVESAAAVQLGESLNGLFDKFGLLSEPSFYSVKAPVFSNEKLKDVDLVLGPEMKSTGELLGLGRSAEEAMEKAMFPNGENIFQDASGDSIVFCSIADREKPESIEIVKALQNKGFQIGATVNTAAYFNKYGIKTPFVSNDLDEIKALIADGKAAAVLNSPNQGRNKASFGFGLRELSVRYKIPLFTCLDTIKAALNLSGRTDQLTVLTLAEYRRLEMITS</sequence>